<evidence type="ECO:0000313" key="2">
    <source>
        <dbReference type="Proteomes" id="UP000478052"/>
    </source>
</evidence>
<organism evidence="1 2">
    <name type="scientific">Aphis craccivora</name>
    <name type="common">Cowpea aphid</name>
    <dbReference type="NCBI Taxonomy" id="307492"/>
    <lineage>
        <taxon>Eukaryota</taxon>
        <taxon>Metazoa</taxon>
        <taxon>Ecdysozoa</taxon>
        <taxon>Arthropoda</taxon>
        <taxon>Hexapoda</taxon>
        <taxon>Insecta</taxon>
        <taxon>Pterygota</taxon>
        <taxon>Neoptera</taxon>
        <taxon>Paraneoptera</taxon>
        <taxon>Hemiptera</taxon>
        <taxon>Sternorrhyncha</taxon>
        <taxon>Aphidomorpha</taxon>
        <taxon>Aphidoidea</taxon>
        <taxon>Aphididae</taxon>
        <taxon>Aphidini</taxon>
        <taxon>Aphis</taxon>
        <taxon>Aphis</taxon>
    </lineage>
</organism>
<comment type="caution">
    <text evidence="1">The sequence shown here is derived from an EMBL/GenBank/DDBJ whole genome shotgun (WGS) entry which is preliminary data.</text>
</comment>
<protein>
    <submittedName>
        <fullName evidence="1">Uncharacterized protein</fullName>
    </submittedName>
</protein>
<name>A0A6G0W2E9_APHCR</name>
<dbReference type="AlphaFoldDB" id="A0A6G0W2E9"/>
<feature type="non-terminal residue" evidence="1">
    <location>
        <position position="491"/>
    </location>
</feature>
<reference evidence="1 2" key="1">
    <citation type="submission" date="2019-08" db="EMBL/GenBank/DDBJ databases">
        <title>Whole genome of Aphis craccivora.</title>
        <authorList>
            <person name="Voronova N.V."/>
            <person name="Shulinski R.S."/>
            <person name="Bandarenka Y.V."/>
            <person name="Zhorov D.G."/>
            <person name="Warner D."/>
        </authorList>
    </citation>
    <scope>NUCLEOTIDE SEQUENCE [LARGE SCALE GENOMIC DNA]</scope>
    <source>
        <strain evidence="1">180601</strain>
        <tissue evidence="1">Whole Body</tissue>
    </source>
</reference>
<dbReference type="EMBL" id="VUJU01009370">
    <property type="protein sequence ID" value="KAF0720911.1"/>
    <property type="molecule type" value="Genomic_DNA"/>
</dbReference>
<dbReference type="Proteomes" id="UP000478052">
    <property type="component" value="Unassembled WGS sequence"/>
</dbReference>
<proteinExistence type="predicted"/>
<dbReference type="PANTHER" id="PTHR46113">
    <property type="entry name" value="SNAC DOMAIN-CONTAINING PROTEIN"/>
    <property type="match status" value="1"/>
</dbReference>
<evidence type="ECO:0000313" key="1">
    <source>
        <dbReference type="EMBL" id="KAF0720911.1"/>
    </source>
</evidence>
<dbReference type="PANTHER" id="PTHR46113:SF1">
    <property type="entry name" value="PEPTIDASE M17 LEUCYL AMINOPEPTIDASE N-TERMINAL DOMAIN-CONTAINING PROTEIN"/>
    <property type="match status" value="1"/>
</dbReference>
<keyword evidence="2" id="KW-1185">Reference proteome</keyword>
<sequence length="491" mass="56916">TAGGRGSVHRALTAVQTSVVDCIEAASLSIDDFVLSRSSIKRARENFRKEANVDRLPVVATAPGLEQLLGVPALSSGTGLEISSAVYDNLQDWALLDKIQAFVVDTTASNTERLNGACVLIEQKLNRNILLLACQHHMYEVVLQGVFHETKLCVMSGPDIPIFKKFQKTCDNINKKNFSTWVTDSYVRDKLGCIAFNILNFVENKIKEDFPRNDYRELLELIIIFLGGTPLNGIQFRQPGAYHLARWMAKAIYCFKIYIFRHQVKLNHREEIALRDICCFVITCYAENWFTCMDPIEAPLNDILFLRKLVSYKDINRSIANVVIKKFCNHLWYLNEESVMFSIFDERISIEDKRRIVQIILQENYEEDLEVSKRITLKPEEIPEFIKRDIPIELFTTNSLKFFSRFKISSEFLNIDPVEWKNNLEYNNARDITSSIKVLNDTAERNVKLMEDFNQKITKNEEQKQFLLQVVKDYRKNYSEHSREVLTKSFE</sequence>
<gene>
    <name evidence="1" type="ORF">FWK35_00029036</name>
</gene>
<dbReference type="OrthoDB" id="6615098at2759"/>
<accession>A0A6G0W2E9</accession>
<feature type="non-terminal residue" evidence="1">
    <location>
        <position position="1"/>
    </location>
</feature>